<evidence type="ECO:0000259" key="1">
    <source>
        <dbReference type="Pfam" id="PF09820"/>
    </source>
</evidence>
<dbReference type="PANTHER" id="PTHR34825">
    <property type="entry name" value="CONSERVED PROTEIN, WITH A WEAK D-GALACTARATE DEHYDRATASE/ALTRONATE HYDROLASE DOMAIN"/>
    <property type="match status" value="1"/>
</dbReference>
<protein>
    <recommendedName>
        <fullName evidence="1">AAA-ATPase-like domain-containing protein</fullName>
    </recommendedName>
</protein>
<keyword evidence="3" id="KW-1185">Reference proteome</keyword>
<evidence type="ECO:0000313" key="2">
    <source>
        <dbReference type="EMBL" id="PIA17185.1"/>
    </source>
</evidence>
<dbReference type="STRING" id="763665.A0A2G5BDV0"/>
<dbReference type="Proteomes" id="UP000242474">
    <property type="component" value="Unassembled WGS sequence"/>
</dbReference>
<accession>A0A2G5BDV0</accession>
<proteinExistence type="predicted"/>
<gene>
    <name evidence="2" type="ORF">COEREDRAFT_7556</name>
</gene>
<dbReference type="AlphaFoldDB" id="A0A2G5BDV0"/>
<reference evidence="2 3" key="1">
    <citation type="journal article" date="2015" name="Genome Biol. Evol.">
        <title>Phylogenomic analyses indicate that early fungi evolved digesting cell walls of algal ancestors of land plants.</title>
        <authorList>
            <person name="Chang Y."/>
            <person name="Wang S."/>
            <person name="Sekimoto S."/>
            <person name="Aerts A.L."/>
            <person name="Choi C."/>
            <person name="Clum A."/>
            <person name="LaButti K.M."/>
            <person name="Lindquist E.A."/>
            <person name="Yee Ngan C."/>
            <person name="Ohm R.A."/>
            <person name="Salamov A.A."/>
            <person name="Grigoriev I.V."/>
            <person name="Spatafora J.W."/>
            <person name="Berbee M.L."/>
        </authorList>
    </citation>
    <scope>NUCLEOTIDE SEQUENCE [LARGE SCALE GENOMIC DNA]</scope>
    <source>
        <strain evidence="2 3">NRRL 1564</strain>
    </source>
</reference>
<evidence type="ECO:0000313" key="3">
    <source>
        <dbReference type="Proteomes" id="UP000242474"/>
    </source>
</evidence>
<dbReference type="PANTHER" id="PTHR34825:SF1">
    <property type="entry name" value="AAA-ATPASE-LIKE DOMAIN-CONTAINING PROTEIN"/>
    <property type="match status" value="1"/>
</dbReference>
<dbReference type="Pfam" id="PF09820">
    <property type="entry name" value="AAA-ATPase_like"/>
    <property type="match status" value="1"/>
</dbReference>
<dbReference type="InterPro" id="IPR018631">
    <property type="entry name" value="AAA-ATPase-like_dom"/>
</dbReference>
<dbReference type="EMBL" id="KZ303495">
    <property type="protein sequence ID" value="PIA17185.1"/>
    <property type="molecule type" value="Genomic_DNA"/>
</dbReference>
<dbReference type="OrthoDB" id="5586226at2759"/>
<feature type="domain" description="AAA-ATPase-like" evidence="1">
    <location>
        <begin position="140"/>
        <end position="320"/>
    </location>
</feature>
<sequence length="370" mass="41994">MENERQAKRARISDSLEMQQCNAQTPPPAQFGSAELLRFSSSPSRVRGAGVSLNAKFEEIWDEKATCNVDKTLACKHFWDECNGVGRLCLPRRCGKTYNLDVLRLFFSSGLDCEYVKNVPVVTEGPEVEVDANASIKDIYRAKKRRLFKGTLLEQLHPEFFERHFAKYPVLHFNFKSVKGINLDDFIFSLLSALLKTAQRLLSELQMSGEVDNPIIAKGVAYFRKYIEKEKSELLANITPDDLFDRLSSIVSELRCEKYILLVDEYDAPIIHIHRSNWDAQTKETALNYIQMLYSVMIKDNKNLCKGLMTGVFKVSLVDLGSGANSMEDFVSVRRRPMFVDSSTNMTNMDAAAAITDVSISPTFAEHHQF</sequence>
<organism evidence="2 3">
    <name type="scientific">Coemansia reversa (strain ATCC 12441 / NRRL 1564)</name>
    <dbReference type="NCBI Taxonomy" id="763665"/>
    <lineage>
        <taxon>Eukaryota</taxon>
        <taxon>Fungi</taxon>
        <taxon>Fungi incertae sedis</taxon>
        <taxon>Zoopagomycota</taxon>
        <taxon>Kickxellomycotina</taxon>
        <taxon>Kickxellomycetes</taxon>
        <taxon>Kickxellales</taxon>
        <taxon>Kickxellaceae</taxon>
        <taxon>Coemansia</taxon>
    </lineage>
</organism>
<name>A0A2G5BDV0_COERN</name>